<feature type="domain" description="Baseplate protein gp9-like C-terminal" evidence="2">
    <location>
        <begin position="175"/>
        <end position="261"/>
    </location>
</feature>
<dbReference type="Pfam" id="PF07880">
    <property type="entry name" value="T4_gp9_10_N"/>
    <property type="match status" value="1"/>
</dbReference>
<dbReference type="InterPro" id="IPR027412">
    <property type="entry name" value="Gp9_C_dom_sf"/>
</dbReference>
<evidence type="ECO:0000259" key="1">
    <source>
        <dbReference type="Pfam" id="PF07880"/>
    </source>
</evidence>
<proteinExistence type="predicted"/>
<dbReference type="SUPFAM" id="SSF50017">
    <property type="entry name" value="gp9"/>
    <property type="match status" value="1"/>
</dbReference>
<dbReference type="InterPro" id="IPR027411">
    <property type="entry name" value="Gp9/Gp10_mid_dom_sf"/>
</dbReference>
<dbReference type="Gene3D" id="2.60.40.1680">
    <property type="entry name" value="4-oxalocrotonate tautomerase-like"/>
    <property type="match status" value="1"/>
</dbReference>
<sequence>MYVQTPKTEIDVGVIGNGSTGDILFDGGTKLNSLGTNIYNTFGDVRFYDRGTQTQFQTLHAQGYFQKVSAYDFRSPVAMGTLWDVDTQNGAANPTLAEGKPGEYVVFINSNGTCSINNPIVIQATGGSFAGIQGALTVTHPYAKIECWCISNENNVPIWNYKLSSLFGSTETAIEVTRPISATGQTVIPIAHMSQYNSIKLLVTASSADGTKLRQSEVNLLIDTRLKNVHSTEFAVMRVGNANEDDEILDIKYNLSNAEVVQMVVTPTGVANMRVSVKSITTQKIGSA</sequence>
<accession>E5EPV0</accession>
<gene>
    <name evidence="3" type="primary">9</name>
    <name evidence="3" type="ORF">Acj9p166</name>
</gene>
<reference evidence="3 4" key="1">
    <citation type="journal article" date="2010" name="Virol. J.">
        <title>Genomes of the T4-related bacteriophages as windows on microbial genome evolution.</title>
        <authorList>
            <person name="Petrov V.M."/>
            <person name="Ratnayaka S."/>
            <person name="Nolan J.M."/>
            <person name="Miller E.S."/>
            <person name="Karam J.D."/>
        </authorList>
    </citation>
    <scope>NUCLEOTIDE SEQUENCE [LARGE SCALE GENOMIC DNA]</scope>
</reference>
<dbReference type="InterPro" id="IPR056391">
    <property type="entry name" value="Baseplate_gp9_C"/>
</dbReference>
<dbReference type="OrthoDB" id="5964at10239"/>
<evidence type="ECO:0000313" key="3">
    <source>
        <dbReference type="EMBL" id="ADG60066.1"/>
    </source>
</evidence>
<dbReference type="Pfam" id="PF23618">
    <property type="entry name" value="T4_gp9_10_C"/>
    <property type="match status" value="1"/>
</dbReference>
<dbReference type="Proteomes" id="UP000008731">
    <property type="component" value="Segment"/>
</dbReference>
<dbReference type="InterPro" id="IPR008987">
    <property type="entry name" value="Baseplate_struct_prot_Gp9/10_N"/>
</dbReference>
<dbReference type="RefSeq" id="YP_004010303.1">
    <property type="nucleotide sequence ID" value="NC_014663.1"/>
</dbReference>
<dbReference type="Gene3D" id="2.60.120.640">
    <property type="entry name" value="gp9"/>
    <property type="match status" value="1"/>
</dbReference>
<evidence type="ECO:0000313" key="4">
    <source>
        <dbReference type="Proteomes" id="UP000008731"/>
    </source>
</evidence>
<keyword evidence="4" id="KW-1185">Reference proteome</keyword>
<evidence type="ECO:0000259" key="2">
    <source>
        <dbReference type="Pfam" id="PF23618"/>
    </source>
</evidence>
<feature type="domain" description="Baseplate structural protein Gp9/Gp10 N-terminal" evidence="1">
    <location>
        <begin position="7"/>
        <end position="167"/>
    </location>
</feature>
<name>E5EPV0_9CAUD</name>
<dbReference type="Gene3D" id="1.20.5.960">
    <property type="entry name" value="Bacteriophage t4 gene product 9 (gp9)"/>
    <property type="match status" value="1"/>
</dbReference>
<dbReference type="KEGG" id="vg:9926600"/>
<protein>
    <submittedName>
        <fullName evidence="3">Gp9 base plate wedge completion tail fiber socket protein</fullName>
    </submittedName>
</protein>
<dbReference type="InterPro" id="IPR036240">
    <property type="entry name" value="Gp9-like_sf"/>
</dbReference>
<dbReference type="GO" id="GO:0019076">
    <property type="term" value="P:viral release from host cell"/>
    <property type="evidence" value="ECO:0007669"/>
    <property type="project" value="InterPro"/>
</dbReference>
<organism evidence="3 4">
    <name type="scientific">Acinetobacter phage Acj9</name>
    <dbReference type="NCBI Taxonomy" id="760939"/>
    <lineage>
        <taxon>Viruses</taxon>
        <taxon>Duplodnaviria</taxon>
        <taxon>Heunggongvirae</taxon>
        <taxon>Uroviricota</taxon>
        <taxon>Caudoviricetes</taxon>
        <taxon>Pantevenvirales</taxon>
        <taxon>Straboviridae</taxon>
        <taxon>Twarogvirinae</taxon>
        <taxon>Acajnonavirus</taxon>
        <taxon>Acajnonavirus acj9</taxon>
    </lineage>
</organism>
<dbReference type="EMBL" id="HM004124">
    <property type="protein sequence ID" value="ADG60066.1"/>
    <property type="molecule type" value="Genomic_DNA"/>
</dbReference>
<dbReference type="GeneID" id="9926600"/>